<dbReference type="SUPFAM" id="SSF53098">
    <property type="entry name" value="Ribonuclease H-like"/>
    <property type="match status" value="1"/>
</dbReference>
<dbReference type="AlphaFoldDB" id="Q10VB9"/>
<dbReference type="PANTHER" id="PTHR33627:SF1">
    <property type="entry name" value="TRANSPOSASE"/>
    <property type="match status" value="1"/>
</dbReference>
<dbReference type="KEGG" id="ter:Tery_1202"/>
<evidence type="ECO:0000313" key="24">
    <source>
        <dbReference type="EMBL" id="ABG53773.1"/>
    </source>
</evidence>
<name>Q10VB9_TRIEI</name>
<dbReference type="InterPro" id="IPR012337">
    <property type="entry name" value="RNaseH-like_sf"/>
</dbReference>
<dbReference type="KEGG" id="ter:Tery_4830"/>
<dbReference type="EMBL" id="CP000393">
    <property type="protein sequence ID" value="ABG52218.1"/>
    <property type="molecule type" value="Genomic_DNA"/>
</dbReference>
<dbReference type="KEGG" id="ter:Tery_1224"/>
<evidence type="ECO:0000313" key="9">
    <source>
        <dbReference type="EMBL" id="ABG50704.1"/>
    </source>
</evidence>
<dbReference type="EMBL" id="CP000393">
    <property type="protein sequence ID" value="ABG52216.1"/>
    <property type="molecule type" value="Genomic_DNA"/>
</dbReference>
<dbReference type="KEGG" id="ter:Tery_3590"/>
<evidence type="ECO:0000259" key="1">
    <source>
        <dbReference type="Pfam" id="PF01609"/>
    </source>
</evidence>
<dbReference type="InterPro" id="IPR002559">
    <property type="entry name" value="Transposase_11"/>
</dbReference>
<evidence type="ECO:0000313" key="4">
    <source>
        <dbReference type="EMBL" id="ABG50400.1"/>
    </source>
</evidence>
<dbReference type="EMBL" id="CP000393">
    <property type="protein sequence ID" value="ABG53795.1"/>
    <property type="molecule type" value="Genomic_DNA"/>
</dbReference>
<evidence type="ECO:0000313" key="14">
    <source>
        <dbReference type="EMBL" id="ABG52174.1"/>
    </source>
</evidence>
<evidence type="ECO:0000313" key="25">
    <source>
        <dbReference type="EMBL" id="ABG53795.1"/>
    </source>
</evidence>
<dbReference type="EMBL" id="CP000393">
    <property type="protein sequence ID" value="ABG50576.1"/>
    <property type="molecule type" value="Genomic_DNA"/>
</dbReference>
<dbReference type="EMBL" id="CP000393">
    <property type="protein sequence ID" value="ABG52684.1"/>
    <property type="molecule type" value="Genomic_DNA"/>
</dbReference>
<dbReference type="OrthoDB" id="517776at2"/>
<dbReference type="EMBL" id="CP000393">
    <property type="protein sequence ID" value="ABG50693.1"/>
    <property type="molecule type" value="Genomic_DNA"/>
</dbReference>
<dbReference type="KEGG" id="ter:Tery_0056"/>
<evidence type="ECO:0000313" key="18">
    <source>
        <dbReference type="EMBL" id="ABG52311.1"/>
    </source>
</evidence>
<dbReference type="EMBL" id="CP000393">
    <property type="protein sequence ID" value="ABG53805.1"/>
    <property type="molecule type" value="Genomic_DNA"/>
</dbReference>
<dbReference type="EMBL" id="CP000393">
    <property type="protein sequence ID" value="ABG52114.1"/>
    <property type="molecule type" value="Genomic_DNA"/>
</dbReference>
<dbReference type="EMBL" id="CP000393">
    <property type="protein sequence ID" value="ABG50262.1"/>
    <property type="molecule type" value="Genomic_DNA"/>
</dbReference>
<dbReference type="KEGG" id="ter:Tery_0854"/>
<evidence type="ECO:0000313" key="23">
    <source>
        <dbReference type="EMBL" id="ABG53527.1"/>
    </source>
</evidence>
<evidence type="ECO:0000313" key="21">
    <source>
        <dbReference type="EMBL" id="ABG52673.1"/>
    </source>
</evidence>
<dbReference type="Pfam" id="PF01609">
    <property type="entry name" value="DDE_Tnp_1"/>
    <property type="match status" value="1"/>
</dbReference>
<dbReference type="EMBL" id="CP000393">
    <property type="protein sequence ID" value="ABG50559.1"/>
    <property type="molecule type" value="Genomic_DNA"/>
</dbReference>
<evidence type="ECO:0000313" key="22">
    <source>
        <dbReference type="EMBL" id="ABG52684.1"/>
    </source>
</evidence>
<dbReference type="KEGG" id="ter:Tery_1243"/>
<dbReference type="EMBL" id="CP000393">
    <property type="protein sequence ID" value="ABG52670.1"/>
    <property type="molecule type" value="Genomic_DNA"/>
</dbReference>
<evidence type="ECO:0000313" key="13">
    <source>
        <dbReference type="EMBL" id="ABG52114.1"/>
    </source>
</evidence>
<dbReference type="EMBL" id="CP000393">
    <property type="protein sequence ID" value="ABG52673.1"/>
    <property type="molecule type" value="Genomic_DNA"/>
</dbReference>
<dbReference type="GO" id="GO:0004803">
    <property type="term" value="F:transposase activity"/>
    <property type="evidence" value="ECO:0007669"/>
    <property type="project" value="InterPro"/>
</dbReference>
<dbReference type="InterPro" id="IPR039365">
    <property type="entry name" value="IS701-like"/>
</dbReference>
<dbReference type="KEGG" id="ter:Tery_2100"/>
<dbReference type="KEGG" id="ter:Tery_3024"/>
<reference evidence="26" key="1">
    <citation type="submission" date="2006-06" db="EMBL/GenBank/DDBJ databases">
        <title>Complete sequence of Trichodesmium erythraeum IMS101.</title>
        <authorList>
            <consortium name="US DOE Joint Genome Institute"/>
            <person name="Copeland A."/>
            <person name="Lucas S."/>
            <person name="Lapidus A."/>
            <person name="Barry K."/>
            <person name="Detter J.C."/>
            <person name="Glavina del Rio T."/>
            <person name="Hammon N."/>
            <person name="Israni S."/>
            <person name="Dalin E."/>
            <person name="Tice H."/>
            <person name="Pitluck S."/>
            <person name="Kiss H."/>
            <person name="Munk A.C."/>
            <person name="Brettin T."/>
            <person name="Bruce D."/>
            <person name="Han C."/>
            <person name="Tapia R."/>
            <person name="Gilna P."/>
            <person name="Schmutz J."/>
            <person name="Larimer F."/>
            <person name="Land M."/>
            <person name="Hauser L."/>
            <person name="Kyrpides N."/>
            <person name="Kim E."/>
            <person name="Richardson P."/>
        </authorList>
    </citation>
    <scope>NUCLEOTIDE SEQUENCE [LARGE SCALE GENOMIC DNA]</scope>
    <source>
        <strain evidence="26">IMS101</strain>
    </source>
</reference>
<dbReference type="EMBL" id="CP000393">
    <property type="protein sequence ID" value="ABG51713.1"/>
    <property type="molecule type" value="Genomic_DNA"/>
</dbReference>
<evidence type="ECO:0000313" key="16">
    <source>
        <dbReference type="EMBL" id="ABG52216.1"/>
    </source>
</evidence>
<dbReference type="KEGG" id="ter:Tery_2949"/>
<dbReference type="KEGG" id="ter:Tery_3077"/>
<evidence type="ECO:0000313" key="6">
    <source>
        <dbReference type="EMBL" id="ABG50576.1"/>
    </source>
</evidence>
<dbReference type="EMBL" id="CP000393">
    <property type="protein sequence ID" value="ABG50704.1"/>
    <property type="molecule type" value="Genomic_DNA"/>
</dbReference>
<dbReference type="KEGG" id="ter:Tery_3074"/>
<dbReference type="eggNOG" id="COG3385">
    <property type="taxonomic scope" value="Bacteria"/>
</dbReference>
<evidence type="ECO:0000313" key="20">
    <source>
        <dbReference type="EMBL" id="ABG52670.1"/>
    </source>
</evidence>
<dbReference type="KEGG" id="ter:Tery_3611"/>
<evidence type="ECO:0000313" key="12">
    <source>
        <dbReference type="EMBL" id="ABG52112.1"/>
    </source>
</evidence>
<evidence type="ECO:0000313" key="8">
    <source>
        <dbReference type="EMBL" id="ABG50693.1"/>
    </source>
</evidence>
<evidence type="ECO:0000313" key="11">
    <source>
        <dbReference type="EMBL" id="ABG51713.1"/>
    </source>
</evidence>
<dbReference type="EMBL" id="CP000393">
    <property type="protein sequence ID" value="ABG51338.1"/>
    <property type="molecule type" value="Genomic_DNA"/>
</dbReference>
<dbReference type="PANTHER" id="PTHR33627">
    <property type="entry name" value="TRANSPOSASE"/>
    <property type="match status" value="1"/>
</dbReference>
<organism evidence="26">
    <name type="scientific">Trichodesmium erythraeum (strain IMS101)</name>
    <dbReference type="NCBI Taxonomy" id="203124"/>
    <lineage>
        <taxon>Bacteria</taxon>
        <taxon>Bacillati</taxon>
        <taxon>Cyanobacteriota</taxon>
        <taxon>Cyanophyceae</taxon>
        <taxon>Oscillatoriophycideae</taxon>
        <taxon>Oscillatoriales</taxon>
        <taxon>Microcoleaceae</taxon>
        <taxon>Trichodesmium</taxon>
    </lineage>
</organism>
<evidence type="ECO:0000313" key="5">
    <source>
        <dbReference type="EMBL" id="ABG50559.1"/>
    </source>
</evidence>
<evidence type="ECO:0000313" key="2">
    <source>
        <dbReference type="EMBL" id="ABG49569.1"/>
    </source>
</evidence>
<feature type="domain" description="Transposase IS4-like" evidence="1">
    <location>
        <begin position="4"/>
        <end position="167"/>
    </location>
</feature>
<dbReference type="KEGG" id="ter:Tery_3019"/>
<dbReference type="KEGG" id="ter:Tery_1388"/>
<dbReference type="KEGG" id="ter:Tery_1405"/>
<dbReference type="EMBL" id="CP000393">
    <property type="protein sequence ID" value="ABG52112.1"/>
    <property type="molecule type" value="Genomic_DNA"/>
</dbReference>
<evidence type="ECO:0000313" key="17">
    <source>
        <dbReference type="EMBL" id="ABG52218.1"/>
    </source>
</evidence>
<dbReference type="EMBL" id="CP000393">
    <property type="protein sequence ID" value="ABG52623.1"/>
    <property type="molecule type" value="Genomic_DNA"/>
</dbReference>
<dbReference type="KEGG" id="ter:Tery_3187"/>
<dbReference type="GO" id="GO:0006313">
    <property type="term" value="P:DNA transposition"/>
    <property type="evidence" value="ECO:0007669"/>
    <property type="project" value="InterPro"/>
</dbReference>
<accession>Q10VB9</accession>
<dbReference type="KEGG" id="ter:Tery_4859"/>
<dbReference type="KEGG" id="ter:Tery_3535"/>
<dbReference type="EMBL" id="CP000393">
    <property type="protein sequence ID" value="ABG53527.1"/>
    <property type="molecule type" value="Genomic_DNA"/>
</dbReference>
<gene>
    <name evidence="2" type="ordered locus">Tery_0056</name>
    <name evidence="3" type="ordered locus">Tery_0854</name>
    <name evidence="4" type="ordered locus">Tery_1024</name>
    <name evidence="5" type="ordered locus">Tery_1202</name>
    <name evidence="6" type="ordered locus">Tery_1224</name>
    <name evidence="7" type="ordered locus">Tery_1243</name>
    <name evidence="8" type="ordered locus">Tery_1388</name>
    <name evidence="9" type="ordered locus">Tery_1405</name>
    <name evidence="10" type="ordered locus">Tery_2100</name>
    <name evidence="11" type="ordered locus">Tery_2507</name>
    <name evidence="12" type="ordered locus">Tery_2949</name>
    <name evidence="13" type="ordered locus">Tery_2952</name>
    <name evidence="14" type="ordered locus">Tery_3019</name>
    <name evidence="15" type="ordered locus">Tery_3024</name>
    <name evidence="16" type="ordered locus">Tery_3074</name>
    <name evidence="17" type="ordered locus">Tery_3077</name>
    <name evidence="18" type="ordered locus">Tery_3187</name>
    <name evidence="19" type="ordered locus">Tery_3535</name>
    <name evidence="20" type="ordered locus">Tery_3590</name>
    <name evidence="21" type="ordered locus">Tery_3596</name>
    <name evidence="22" type="ordered locus">Tery_3611</name>
    <name evidence="23" type="ordered locus">Tery_4548</name>
    <name evidence="24" type="ordered locus">Tery_4830</name>
    <name evidence="25" type="ordered locus">Tery_4859</name>
    <name evidence="26" type="ordered locus">Tery_4874</name>
</gene>
<protein>
    <recommendedName>
        <fullName evidence="1">Transposase IS4-like domain-containing protein</fullName>
    </recommendedName>
</protein>
<dbReference type="EMBL" id="CP000393">
    <property type="protein sequence ID" value="ABG53773.1"/>
    <property type="molecule type" value="Genomic_DNA"/>
</dbReference>
<dbReference type="KEGG" id="ter:Tery_1024"/>
<evidence type="ECO:0000313" key="19">
    <source>
        <dbReference type="EMBL" id="ABG52623.1"/>
    </source>
</evidence>
<sequence length="228" mass="26922">MKFGYGNNTSFLNQLEKRSLTYIGGLAKNRKVIIKKQDDIKEEIRLDKLAESIPQKAFNLVQLSTKNAREVWVATLEVEISRMSGQKTIAIVMNAKSFSEATDINYYITNREDKYVTPEWIYSTYSQRNWVEVFYREAKGWLGLREYQVRDKISLKRHFILVFCAYTFIIWHQLTGGIRRRWANKPLNTFTDTLEAFRTAISYRFVEWLDENIDVFTAHKESLGFVWA</sequence>
<evidence type="ECO:0000313" key="3">
    <source>
        <dbReference type="EMBL" id="ABG50262.1"/>
    </source>
</evidence>
<dbReference type="KEGG" id="ter:Tery_4874"/>
<dbReference type="EMBL" id="CP000393">
    <property type="protein sequence ID" value="ABG50400.1"/>
    <property type="molecule type" value="Genomic_DNA"/>
</dbReference>
<evidence type="ECO:0000313" key="26">
    <source>
        <dbReference type="EMBL" id="ABG53805.1"/>
    </source>
</evidence>
<dbReference type="HOGENOM" id="CLU_112066_0_0_3"/>
<evidence type="ECO:0000313" key="10">
    <source>
        <dbReference type="EMBL" id="ABG51338.1"/>
    </source>
</evidence>
<dbReference type="EMBL" id="CP000393">
    <property type="protein sequence ID" value="ABG52311.1"/>
    <property type="molecule type" value="Genomic_DNA"/>
</dbReference>
<dbReference type="KEGG" id="ter:Tery_4548"/>
<dbReference type="EMBL" id="CP000393">
    <property type="protein sequence ID" value="ABG49569.1"/>
    <property type="molecule type" value="Genomic_DNA"/>
</dbReference>
<dbReference type="KEGG" id="ter:Tery_3596"/>
<dbReference type="KEGG" id="ter:Tery_2952"/>
<dbReference type="EMBL" id="CP000393">
    <property type="protein sequence ID" value="ABG52174.1"/>
    <property type="molecule type" value="Genomic_DNA"/>
</dbReference>
<dbReference type="KEGG" id="ter:Tery_2507"/>
<evidence type="ECO:0000313" key="7">
    <source>
        <dbReference type="EMBL" id="ABG50591.1"/>
    </source>
</evidence>
<dbReference type="EMBL" id="CP000393">
    <property type="protein sequence ID" value="ABG50591.1"/>
    <property type="molecule type" value="Genomic_DNA"/>
</dbReference>
<proteinExistence type="predicted"/>
<evidence type="ECO:0000313" key="15">
    <source>
        <dbReference type="EMBL" id="ABG52177.1"/>
    </source>
</evidence>
<dbReference type="GO" id="GO:0003677">
    <property type="term" value="F:DNA binding"/>
    <property type="evidence" value="ECO:0007669"/>
    <property type="project" value="InterPro"/>
</dbReference>
<dbReference type="EMBL" id="CP000393">
    <property type="protein sequence ID" value="ABG52177.1"/>
    <property type="molecule type" value="Genomic_DNA"/>
</dbReference>